<feature type="domain" description="J" evidence="2">
    <location>
        <begin position="4"/>
        <end position="71"/>
    </location>
</feature>
<keyword evidence="4" id="KW-1185">Reference proteome</keyword>
<evidence type="ECO:0000259" key="2">
    <source>
        <dbReference type="PROSITE" id="PS50076"/>
    </source>
</evidence>
<protein>
    <recommendedName>
        <fullName evidence="2">J domain-containing protein</fullName>
    </recommendedName>
</protein>
<dbReference type="SMART" id="SM00271">
    <property type="entry name" value="DnaJ"/>
    <property type="match status" value="1"/>
</dbReference>
<dbReference type="GO" id="GO:0044183">
    <property type="term" value="F:protein folding chaperone"/>
    <property type="evidence" value="ECO:0007669"/>
    <property type="project" value="TreeGrafter"/>
</dbReference>
<dbReference type="InterPro" id="IPR018253">
    <property type="entry name" value="DnaJ_domain_CS"/>
</dbReference>
<feature type="region of interest" description="Disordered" evidence="1">
    <location>
        <begin position="217"/>
        <end position="242"/>
    </location>
</feature>
<dbReference type="STRING" id="246404.A0A507EMV3"/>
<dbReference type="InterPro" id="IPR036869">
    <property type="entry name" value="J_dom_sf"/>
</dbReference>
<dbReference type="SUPFAM" id="SSF46565">
    <property type="entry name" value="Chaperone J-domain"/>
    <property type="match status" value="1"/>
</dbReference>
<dbReference type="GO" id="GO:0051087">
    <property type="term" value="F:protein-folding chaperone binding"/>
    <property type="evidence" value="ECO:0007669"/>
    <property type="project" value="TreeGrafter"/>
</dbReference>
<reference evidence="3 4" key="1">
    <citation type="journal article" date="2019" name="Sci. Rep.">
        <title>Comparative genomics of chytrid fungi reveal insights into the obligate biotrophic and pathogenic lifestyle of Synchytrium endobioticum.</title>
        <authorList>
            <person name="van de Vossenberg B.T.L.H."/>
            <person name="Warris S."/>
            <person name="Nguyen H.D.T."/>
            <person name="van Gent-Pelzer M.P.E."/>
            <person name="Joly D.L."/>
            <person name="van de Geest H.C."/>
            <person name="Bonants P.J.M."/>
            <person name="Smith D.S."/>
            <person name="Levesque C.A."/>
            <person name="van der Lee T.A.J."/>
        </authorList>
    </citation>
    <scope>NUCLEOTIDE SEQUENCE [LARGE SCALE GENOMIC DNA]</scope>
    <source>
        <strain evidence="3 4">CBS 675.73</strain>
    </source>
</reference>
<dbReference type="PRINTS" id="PR00625">
    <property type="entry name" value="JDOMAIN"/>
</dbReference>
<feature type="region of interest" description="Disordered" evidence="1">
    <location>
        <begin position="287"/>
        <end position="307"/>
    </location>
</feature>
<name>A0A507EMV3_9FUNG</name>
<feature type="compositionally biased region" description="Low complexity" evidence="1">
    <location>
        <begin position="230"/>
        <end position="242"/>
    </location>
</feature>
<evidence type="ECO:0000313" key="4">
    <source>
        <dbReference type="Proteomes" id="UP000320333"/>
    </source>
</evidence>
<proteinExistence type="predicted"/>
<accession>A0A507EMV3</accession>
<organism evidence="3 4">
    <name type="scientific">Chytriomyces confervae</name>
    <dbReference type="NCBI Taxonomy" id="246404"/>
    <lineage>
        <taxon>Eukaryota</taxon>
        <taxon>Fungi</taxon>
        <taxon>Fungi incertae sedis</taxon>
        <taxon>Chytridiomycota</taxon>
        <taxon>Chytridiomycota incertae sedis</taxon>
        <taxon>Chytridiomycetes</taxon>
        <taxon>Chytridiales</taxon>
        <taxon>Chytriomycetaceae</taxon>
        <taxon>Chytriomyces</taxon>
    </lineage>
</organism>
<dbReference type="PANTHER" id="PTHR43948">
    <property type="entry name" value="DNAJ HOMOLOG SUBFAMILY B"/>
    <property type="match status" value="1"/>
</dbReference>
<evidence type="ECO:0000313" key="3">
    <source>
        <dbReference type="EMBL" id="TPX64645.1"/>
    </source>
</evidence>
<dbReference type="PROSITE" id="PS00636">
    <property type="entry name" value="DNAJ_1"/>
    <property type="match status" value="1"/>
</dbReference>
<sequence>MNNDPYKALNVSRTATDDEIKRAYRKAALQCHPDKCKPEEKASAEIQFSIISEAYEILKDPNLRQQYDTYGSAGIRAGGRASPGASRASGPGYTPFGSSGFAFHDPRSLFEEVFGGRDPFGDAFFAQMHADPFSTRQQQHQQQHQQHHQQHQFMHQTPRQQFRNNNMNQFNSPFASHSMFSPFQGMGGMHDFGGGFSSMSQGAGGFGGGGFSSFSSSTSSGGFGGGSGGNFVSQSSQTRIVNGERTTVTTTTDSNGTRTETVVVGVDGREKKREVVENGRVVMSVGGGASNGGMLEDDGLRGSRSSF</sequence>
<gene>
    <name evidence="3" type="ORF">CcCBS67573_g08360</name>
</gene>
<dbReference type="PANTHER" id="PTHR43948:SF10">
    <property type="entry name" value="MRJ, ISOFORM E"/>
    <property type="match status" value="1"/>
</dbReference>
<dbReference type="Pfam" id="PF00226">
    <property type="entry name" value="DnaJ"/>
    <property type="match status" value="1"/>
</dbReference>
<dbReference type="CDD" id="cd06257">
    <property type="entry name" value="DnaJ"/>
    <property type="match status" value="1"/>
</dbReference>
<evidence type="ECO:0000256" key="1">
    <source>
        <dbReference type="SAM" id="MobiDB-lite"/>
    </source>
</evidence>
<dbReference type="PROSITE" id="PS50076">
    <property type="entry name" value="DNAJ_2"/>
    <property type="match status" value="1"/>
</dbReference>
<dbReference type="EMBL" id="QEAP01000535">
    <property type="protein sequence ID" value="TPX64645.1"/>
    <property type="molecule type" value="Genomic_DNA"/>
</dbReference>
<dbReference type="GO" id="GO:0005737">
    <property type="term" value="C:cytoplasm"/>
    <property type="evidence" value="ECO:0007669"/>
    <property type="project" value="TreeGrafter"/>
</dbReference>
<dbReference type="Proteomes" id="UP000320333">
    <property type="component" value="Unassembled WGS sequence"/>
</dbReference>
<dbReference type="OrthoDB" id="10250354at2759"/>
<dbReference type="InterPro" id="IPR001623">
    <property type="entry name" value="DnaJ_domain"/>
</dbReference>
<dbReference type="GO" id="GO:0051082">
    <property type="term" value="F:unfolded protein binding"/>
    <property type="evidence" value="ECO:0007669"/>
    <property type="project" value="TreeGrafter"/>
</dbReference>
<comment type="caution">
    <text evidence="3">The sequence shown here is derived from an EMBL/GenBank/DDBJ whole genome shotgun (WGS) entry which is preliminary data.</text>
</comment>
<dbReference type="AlphaFoldDB" id="A0A507EMV3"/>
<dbReference type="Gene3D" id="1.10.287.110">
    <property type="entry name" value="DnaJ domain"/>
    <property type="match status" value="1"/>
</dbReference>